<keyword evidence="2" id="KW-1185">Reference proteome</keyword>
<protein>
    <submittedName>
        <fullName evidence="1">Uncharacterized protein</fullName>
    </submittedName>
</protein>
<dbReference type="Pfam" id="PF19821">
    <property type="entry name" value="Phage_capsid_2"/>
    <property type="match status" value="1"/>
</dbReference>
<reference evidence="1 2" key="1">
    <citation type="submission" date="2019-05" db="EMBL/GenBank/DDBJ databases">
        <title>Dyadobacter AR-3-8 sp. nov., isolated from arctic soil.</title>
        <authorList>
            <person name="Chaudhary D.K."/>
        </authorList>
    </citation>
    <scope>NUCLEOTIDE SEQUENCE [LARGE SCALE GENOMIC DNA]</scope>
    <source>
        <strain evidence="1 2">AR-3-8</strain>
    </source>
</reference>
<dbReference type="OrthoDB" id="1228719at2"/>
<organism evidence="1 2">
    <name type="scientific">Dyadobacter frigoris</name>
    <dbReference type="NCBI Taxonomy" id="2576211"/>
    <lineage>
        <taxon>Bacteria</taxon>
        <taxon>Pseudomonadati</taxon>
        <taxon>Bacteroidota</taxon>
        <taxon>Cytophagia</taxon>
        <taxon>Cytophagales</taxon>
        <taxon>Spirosomataceae</taxon>
        <taxon>Dyadobacter</taxon>
    </lineage>
</organism>
<dbReference type="EMBL" id="SZVO01000012">
    <property type="protein sequence ID" value="TKT89478.1"/>
    <property type="molecule type" value="Genomic_DNA"/>
</dbReference>
<accession>A0A4U6D137</accession>
<sequence length="303" mass="33587">MALEVEIWKKEIIGLLYKSNEFLDYCVKADEYVNLGKIVHIPGSGQPSNVEIDRTILPATISKRTDTEVTYTLKEFTSDPKLVTNLETLQYSYDKVQSVLREDMATIREKVADWMLRLWSPADAASILRTTGAAVTSAAPGATGNRKGLTKEDLKKARLVMNKQKVLKEGRVALIPSDQMDFLLSDPDLLKRDVSMELDIKGGVITRLYGFDLIERSDVMIYTEAGTPVAKNPGAAGAATDNQATLLWQRDCVERAMGDVKMFYDIDKPEYYGSLFSFLIMMGGRGRRPDGKGVLSIVEASAA</sequence>
<proteinExistence type="predicted"/>
<evidence type="ECO:0000313" key="2">
    <source>
        <dbReference type="Proteomes" id="UP000304900"/>
    </source>
</evidence>
<dbReference type="RefSeq" id="WP_137342615.1">
    <property type="nucleotide sequence ID" value="NZ_SZVO01000012.1"/>
</dbReference>
<evidence type="ECO:0000313" key="1">
    <source>
        <dbReference type="EMBL" id="TKT89478.1"/>
    </source>
</evidence>
<gene>
    <name evidence="1" type="ORF">FDK13_24355</name>
</gene>
<dbReference type="InterPro" id="IPR045565">
    <property type="entry name" value="Phage_capsid_2"/>
</dbReference>
<dbReference type="AlphaFoldDB" id="A0A4U6D137"/>
<name>A0A4U6D137_9BACT</name>
<comment type="caution">
    <text evidence="1">The sequence shown here is derived from an EMBL/GenBank/DDBJ whole genome shotgun (WGS) entry which is preliminary data.</text>
</comment>
<dbReference type="Proteomes" id="UP000304900">
    <property type="component" value="Unassembled WGS sequence"/>
</dbReference>